<dbReference type="HOGENOM" id="CLU_181383_0_0_9"/>
<keyword evidence="3" id="KW-1185">Reference proteome</keyword>
<dbReference type="PANTHER" id="PTHR36443">
    <property type="entry name" value="BSR5223 PROTEIN"/>
    <property type="match status" value="1"/>
</dbReference>
<dbReference type="EMBL" id="CP007739">
    <property type="protein sequence ID" value="AIE60873.1"/>
    <property type="molecule type" value="Genomic_DNA"/>
</dbReference>
<keyword evidence="1" id="KW-0812">Transmembrane</keyword>
<dbReference type="OrthoDB" id="9811610at2"/>
<feature type="transmembrane region" description="Helical" evidence="1">
    <location>
        <begin position="43"/>
        <end position="64"/>
    </location>
</feature>
<protein>
    <submittedName>
        <fullName evidence="2">Putative membrane protein</fullName>
    </submittedName>
</protein>
<dbReference type="KEGG" id="bmet:BMMGA3_12400"/>
<evidence type="ECO:0000256" key="1">
    <source>
        <dbReference type="SAM" id="Phobius"/>
    </source>
</evidence>
<dbReference type="RefSeq" id="WP_004436005.1">
    <property type="nucleotide sequence ID" value="NZ_ADWW01000002.1"/>
</dbReference>
<name>I3EAW6_BACMM</name>
<evidence type="ECO:0000313" key="3">
    <source>
        <dbReference type="Proteomes" id="UP000027602"/>
    </source>
</evidence>
<evidence type="ECO:0000313" key="2">
    <source>
        <dbReference type="EMBL" id="AIE60873.1"/>
    </source>
</evidence>
<organism evidence="2 3">
    <name type="scientific">Bacillus methanolicus (strain MGA3 / ATCC 53907)</name>
    <dbReference type="NCBI Taxonomy" id="796606"/>
    <lineage>
        <taxon>Bacteria</taxon>
        <taxon>Bacillati</taxon>
        <taxon>Bacillota</taxon>
        <taxon>Bacilli</taxon>
        <taxon>Bacillales</taxon>
        <taxon>Bacillaceae</taxon>
        <taxon>Bacillus</taxon>
    </lineage>
</organism>
<accession>I3EAW6</accession>
<keyword evidence="1" id="KW-0472">Membrane</keyword>
<feature type="transmembrane region" description="Helical" evidence="1">
    <location>
        <begin position="7"/>
        <end position="28"/>
    </location>
</feature>
<sequence>MTGLSKMLMLIGGIIFIGGFLMQFISIGKLPGDIIIKKGNTTFYFPIATSILLSVLLSAIFYFIGRFR</sequence>
<dbReference type="Proteomes" id="UP000027602">
    <property type="component" value="Chromosome"/>
</dbReference>
<dbReference type="InterPro" id="IPR021320">
    <property type="entry name" value="DUF2905"/>
</dbReference>
<dbReference type="PANTHER" id="PTHR36443:SF1">
    <property type="entry name" value="BSR5223 PROTEIN"/>
    <property type="match status" value="1"/>
</dbReference>
<proteinExistence type="predicted"/>
<gene>
    <name evidence="2" type="ORF">BMMGA3_12400</name>
</gene>
<dbReference type="Pfam" id="PF11146">
    <property type="entry name" value="DUF2905"/>
    <property type="match status" value="1"/>
</dbReference>
<dbReference type="STRING" id="796606.BMMGA3_12400"/>
<dbReference type="AlphaFoldDB" id="I3EAW6"/>
<reference evidence="2 3" key="1">
    <citation type="journal article" date="2015" name="BMC Genomics">
        <title>Transcriptome analysis of thermophilic methylotrophic Bacillus methanolicus MGA3 using RNA-sequencing provides detailed insights into its previously uncharted transcriptional landscape.</title>
        <authorList>
            <person name="Irla M."/>
            <person name="Neshat A."/>
            <person name="Brautaset T."/>
            <person name="Ruckert C."/>
            <person name="Kalinowski J."/>
            <person name="Wendisch V.F."/>
        </authorList>
    </citation>
    <scope>NUCLEOTIDE SEQUENCE [LARGE SCALE GENOMIC DNA]</scope>
    <source>
        <strain evidence="3">MGA3 / ATCC 53907</strain>
    </source>
</reference>
<keyword evidence="1" id="KW-1133">Transmembrane helix</keyword>
<dbReference type="eggNOG" id="ENOG5032YVX">
    <property type="taxonomic scope" value="Bacteria"/>
</dbReference>